<keyword evidence="3" id="KW-0804">Transcription</keyword>
<protein>
    <submittedName>
        <fullName evidence="7">Protein deadpan</fullName>
    </submittedName>
</protein>
<dbReference type="PANTHER" id="PTHR10985">
    <property type="entry name" value="BASIC HELIX-LOOP-HELIX TRANSCRIPTION FACTOR, HES-RELATED"/>
    <property type="match status" value="1"/>
</dbReference>
<dbReference type="Proteomes" id="UP000324222">
    <property type="component" value="Unassembled WGS sequence"/>
</dbReference>
<keyword evidence="4" id="KW-0539">Nucleus</keyword>
<evidence type="ECO:0000313" key="7">
    <source>
        <dbReference type="EMBL" id="MPC33203.1"/>
    </source>
</evidence>
<comment type="caution">
    <text evidence="7">The sequence shown here is derived from an EMBL/GenBank/DDBJ whole genome shotgun (WGS) entry which is preliminary data.</text>
</comment>
<dbReference type="SUPFAM" id="SSF47459">
    <property type="entry name" value="HLH, helix-loop-helix DNA-binding domain"/>
    <property type="match status" value="1"/>
</dbReference>
<keyword evidence="8" id="KW-1185">Reference proteome</keyword>
<dbReference type="AlphaFoldDB" id="A0A5B7EJG6"/>
<dbReference type="InterPro" id="IPR050370">
    <property type="entry name" value="HES_HEY"/>
</dbReference>
<feature type="region of interest" description="Disordered" evidence="5">
    <location>
        <begin position="1"/>
        <end position="54"/>
    </location>
</feature>
<dbReference type="InterPro" id="IPR036638">
    <property type="entry name" value="HLH_DNA-bd_sf"/>
</dbReference>
<feature type="compositionally biased region" description="Acidic residues" evidence="5">
    <location>
        <begin position="16"/>
        <end position="31"/>
    </location>
</feature>
<gene>
    <name evidence="7" type="primary">dpn_2</name>
    <name evidence="7" type="ORF">E2C01_026547</name>
</gene>
<dbReference type="EMBL" id="VSRR010002783">
    <property type="protein sequence ID" value="MPC33203.1"/>
    <property type="molecule type" value="Genomic_DNA"/>
</dbReference>
<dbReference type="Pfam" id="PF00010">
    <property type="entry name" value="HLH"/>
    <property type="match status" value="1"/>
</dbReference>
<sequence length="109" mass="12607">MLSVMSMMEGGHLHEEEEEEEEEDPQLEEEEEHGHDGLQLSKAELRKSNKPIMEKRRRARINTCLNELKTLILDAMRKDSQFSQPARVSTNPMRVPDLSSHLLVLITID</sequence>
<dbReference type="OrthoDB" id="6085656at2759"/>
<accession>A0A5B7EJG6</accession>
<dbReference type="InterPro" id="IPR011598">
    <property type="entry name" value="bHLH_dom"/>
</dbReference>
<dbReference type="GO" id="GO:0005634">
    <property type="term" value="C:nucleus"/>
    <property type="evidence" value="ECO:0007669"/>
    <property type="project" value="UniProtKB-SubCell"/>
</dbReference>
<feature type="domain" description="BHLH" evidence="6">
    <location>
        <begin position="45"/>
        <end position="101"/>
    </location>
</feature>
<evidence type="ECO:0000256" key="1">
    <source>
        <dbReference type="ARBA" id="ARBA00004123"/>
    </source>
</evidence>
<dbReference type="Gene3D" id="4.10.280.10">
    <property type="entry name" value="Helix-loop-helix DNA-binding domain"/>
    <property type="match status" value="1"/>
</dbReference>
<evidence type="ECO:0000313" key="8">
    <source>
        <dbReference type="Proteomes" id="UP000324222"/>
    </source>
</evidence>
<evidence type="ECO:0000259" key="6">
    <source>
        <dbReference type="PROSITE" id="PS50888"/>
    </source>
</evidence>
<comment type="subcellular location">
    <subcellularLocation>
        <location evidence="1">Nucleus</location>
    </subcellularLocation>
</comment>
<dbReference type="GO" id="GO:0046983">
    <property type="term" value="F:protein dimerization activity"/>
    <property type="evidence" value="ECO:0007669"/>
    <property type="project" value="InterPro"/>
</dbReference>
<evidence type="ECO:0000256" key="3">
    <source>
        <dbReference type="ARBA" id="ARBA00023163"/>
    </source>
</evidence>
<keyword evidence="2" id="KW-0805">Transcription regulation</keyword>
<dbReference type="PROSITE" id="PS50888">
    <property type="entry name" value="BHLH"/>
    <property type="match status" value="1"/>
</dbReference>
<evidence type="ECO:0000256" key="5">
    <source>
        <dbReference type="SAM" id="MobiDB-lite"/>
    </source>
</evidence>
<organism evidence="7 8">
    <name type="scientific">Portunus trituberculatus</name>
    <name type="common">Swimming crab</name>
    <name type="synonym">Neptunus trituberculatus</name>
    <dbReference type="NCBI Taxonomy" id="210409"/>
    <lineage>
        <taxon>Eukaryota</taxon>
        <taxon>Metazoa</taxon>
        <taxon>Ecdysozoa</taxon>
        <taxon>Arthropoda</taxon>
        <taxon>Crustacea</taxon>
        <taxon>Multicrustacea</taxon>
        <taxon>Malacostraca</taxon>
        <taxon>Eumalacostraca</taxon>
        <taxon>Eucarida</taxon>
        <taxon>Decapoda</taxon>
        <taxon>Pleocyemata</taxon>
        <taxon>Brachyura</taxon>
        <taxon>Eubrachyura</taxon>
        <taxon>Portunoidea</taxon>
        <taxon>Portunidae</taxon>
        <taxon>Portuninae</taxon>
        <taxon>Portunus</taxon>
    </lineage>
</organism>
<reference evidence="7 8" key="1">
    <citation type="submission" date="2019-05" db="EMBL/GenBank/DDBJ databases">
        <title>Another draft genome of Portunus trituberculatus and its Hox gene families provides insights of decapod evolution.</title>
        <authorList>
            <person name="Jeong J.-H."/>
            <person name="Song I."/>
            <person name="Kim S."/>
            <person name="Choi T."/>
            <person name="Kim D."/>
            <person name="Ryu S."/>
            <person name="Kim W."/>
        </authorList>
    </citation>
    <scope>NUCLEOTIDE SEQUENCE [LARGE SCALE GENOMIC DNA]</scope>
    <source>
        <tissue evidence="7">Muscle</tissue>
    </source>
</reference>
<evidence type="ECO:0000256" key="2">
    <source>
        <dbReference type="ARBA" id="ARBA00023015"/>
    </source>
</evidence>
<proteinExistence type="predicted"/>
<evidence type="ECO:0000256" key="4">
    <source>
        <dbReference type="ARBA" id="ARBA00023242"/>
    </source>
</evidence>
<name>A0A5B7EJG6_PORTR</name>